<evidence type="ECO:0000313" key="3">
    <source>
        <dbReference type="Proteomes" id="UP001295444"/>
    </source>
</evidence>
<proteinExistence type="inferred from homology"/>
<dbReference type="EMBL" id="OW240915">
    <property type="protein sequence ID" value="CAH2284059.1"/>
    <property type="molecule type" value="Genomic_DNA"/>
</dbReference>
<dbReference type="InterPro" id="IPR024131">
    <property type="entry name" value="UPF0489"/>
</dbReference>
<gene>
    <name evidence="2" type="ORF">PECUL_23A035591</name>
</gene>
<dbReference type="PANTHER" id="PTHR13225:SF3">
    <property type="entry name" value="UPF0489 PROTEIN C5ORF22"/>
    <property type="match status" value="1"/>
</dbReference>
<sequence>MSSATKLCQRVRKYNDLPVWVVEDHHDVLPFIYRAIGSKHLPSSNISFIHFDSHPDLLIPVNMTADTVFDKEALFSELSIENWIMPVVYAGHFSRVVWIHPIWAQQIKEGKHSFLVGKDKTTTTIRVTSTDDYFLSDGLYVPKEQLENPKSLDLDVILLNPVKEPGWEDTEKGESAAKKLKLTRNEEGHSDSASAFQSITSKGVSFSVCEDMEDCLRKGTSSQSSMETCNDPNSLSSPNAEIANTIIQILEKGDAHILDVDLDFFSVKNPFKEMYTQDEYKILQELYSFRKPTPNATEDALVDCVENRIRQLEDLEAAFADFCEDDGEETIQRWASNPGMGSLVQLVHSLKSRMEAPDYEMIHQAGLTCDYAELPHHVSLEVEIQGLIQSMKHLLRHLPKPTLVTLARELSIENWIMPVVYAGHFSRVVWIHPIWAQQIKEGKHSFLVGKDKTTTTIRVTSTDDYFLSDGLYVPKEQLENPKSLDLDVILLNPVKEPGWEDTEKGESAAKKLKLTRNEEGHSDSASAFQSITSKGVSFSVCEDMEDCLRKGTSSQSSMETCNDPNSLSSPNAEIANTIIQILEKGDAHILDVDLDFFSVKNPFKEMYTQDEYKILQELYSFRKPTPNATEDALVDCVENRIRQLEDLEAAFADFCEDDGEETIQRWASNPGMGSLVQLVHSLKSRMEAPDYEMIHQAGLTCDYAELPHHVSLEVEIQGLIQSMKHLLRHLPKPTLVTLARSSLDDYCPSEQVDFIQEKVLDVLRSLYGTLDVHLEFSPGSSSI</sequence>
<organism evidence="2 3">
    <name type="scientific">Pelobates cultripes</name>
    <name type="common">Western spadefoot toad</name>
    <dbReference type="NCBI Taxonomy" id="61616"/>
    <lineage>
        <taxon>Eukaryota</taxon>
        <taxon>Metazoa</taxon>
        <taxon>Chordata</taxon>
        <taxon>Craniata</taxon>
        <taxon>Vertebrata</taxon>
        <taxon>Euteleostomi</taxon>
        <taxon>Amphibia</taxon>
        <taxon>Batrachia</taxon>
        <taxon>Anura</taxon>
        <taxon>Pelobatoidea</taxon>
        <taxon>Pelobatidae</taxon>
        <taxon>Pelobates</taxon>
    </lineage>
</organism>
<dbReference type="AlphaFoldDB" id="A0AAD1S119"/>
<evidence type="ECO:0000256" key="1">
    <source>
        <dbReference type="ARBA" id="ARBA00007099"/>
    </source>
</evidence>
<evidence type="ECO:0008006" key="4">
    <source>
        <dbReference type="Google" id="ProtNLM"/>
    </source>
</evidence>
<dbReference type="Pfam" id="PF12640">
    <property type="entry name" value="UPF0489"/>
    <property type="match status" value="2"/>
</dbReference>
<name>A0AAD1S119_PELCU</name>
<dbReference type="Proteomes" id="UP001295444">
    <property type="component" value="Chromosome 04"/>
</dbReference>
<dbReference type="PANTHER" id="PTHR13225">
    <property type="entry name" value="MISEXPRESSION SUPPRESSOR OF RAS 6"/>
    <property type="match status" value="1"/>
</dbReference>
<keyword evidence="3" id="KW-1185">Reference proteome</keyword>
<comment type="similarity">
    <text evidence="1">Belongs to the UPF0489 family.</text>
</comment>
<accession>A0AAD1S119</accession>
<reference evidence="2" key="1">
    <citation type="submission" date="2022-03" db="EMBL/GenBank/DDBJ databases">
        <authorList>
            <person name="Alioto T."/>
            <person name="Alioto T."/>
            <person name="Gomez Garrido J."/>
        </authorList>
    </citation>
    <scope>NUCLEOTIDE SEQUENCE</scope>
</reference>
<protein>
    <recommendedName>
        <fullName evidence="4">CE022 protein</fullName>
    </recommendedName>
</protein>
<evidence type="ECO:0000313" key="2">
    <source>
        <dbReference type="EMBL" id="CAH2284059.1"/>
    </source>
</evidence>